<evidence type="ECO:0000313" key="11">
    <source>
        <dbReference type="EMBL" id="EME29849.1"/>
    </source>
</evidence>
<dbReference type="Pfam" id="PF14533">
    <property type="entry name" value="USP7_C2"/>
    <property type="match status" value="1"/>
</dbReference>
<dbReference type="InterPro" id="IPR018200">
    <property type="entry name" value="USP_CS"/>
</dbReference>
<comment type="similarity">
    <text evidence="2">Belongs to the peptidase C19 family.</text>
</comment>
<dbReference type="SUPFAM" id="SSF49599">
    <property type="entry name" value="TRAF domain-like"/>
    <property type="match status" value="1"/>
</dbReference>
<dbReference type="PANTHER" id="PTHR24006:SF644">
    <property type="entry name" value="UBIQUITIN CARBOXYL-TERMINAL HYDROLASE 7"/>
    <property type="match status" value="1"/>
</dbReference>
<dbReference type="PROSITE" id="PS50235">
    <property type="entry name" value="USP_3"/>
    <property type="match status" value="1"/>
</dbReference>
<dbReference type="Gene3D" id="3.10.20.90">
    <property type="entry name" value="Phosphatidylinositol 3-kinase Catalytic Subunit, Chain A, domain 1"/>
    <property type="match status" value="2"/>
</dbReference>
<dbReference type="Pfam" id="PF22486">
    <property type="entry name" value="MATH_2"/>
    <property type="match status" value="1"/>
</dbReference>
<proteinExistence type="inferred from homology"/>
<dbReference type="CDD" id="cd00121">
    <property type="entry name" value="MATH"/>
    <property type="match status" value="1"/>
</dbReference>
<gene>
    <name evidence="11" type="ORF">Gasu_28470</name>
</gene>
<evidence type="ECO:0000256" key="3">
    <source>
        <dbReference type="ARBA" id="ARBA00012759"/>
    </source>
</evidence>
<dbReference type="GeneID" id="17088616"/>
<dbReference type="Gene3D" id="3.90.70.10">
    <property type="entry name" value="Cysteine proteinases"/>
    <property type="match status" value="1"/>
</dbReference>
<evidence type="ECO:0000256" key="6">
    <source>
        <dbReference type="ARBA" id="ARBA00022801"/>
    </source>
</evidence>
<dbReference type="CDD" id="cd02659">
    <property type="entry name" value="peptidase_C19C"/>
    <property type="match status" value="1"/>
</dbReference>
<dbReference type="Gene3D" id="2.60.210.10">
    <property type="entry name" value="Apoptosis, Tumor Necrosis Factor Receptor Associated Protein 2, Chain A"/>
    <property type="match status" value="1"/>
</dbReference>
<feature type="region of interest" description="Disordered" evidence="8">
    <location>
        <begin position="1220"/>
        <end position="1240"/>
    </location>
</feature>
<keyword evidence="5" id="KW-0833">Ubl conjugation pathway</keyword>
<dbReference type="GO" id="GO:0031647">
    <property type="term" value="P:regulation of protein stability"/>
    <property type="evidence" value="ECO:0007669"/>
    <property type="project" value="TreeGrafter"/>
</dbReference>
<dbReference type="OrthoDB" id="289038at2759"/>
<evidence type="ECO:0000256" key="4">
    <source>
        <dbReference type="ARBA" id="ARBA00022670"/>
    </source>
</evidence>
<keyword evidence="4" id="KW-0645">Protease</keyword>
<feature type="compositionally biased region" description="Basic and acidic residues" evidence="8">
    <location>
        <begin position="1231"/>
        <end position="1240"/>
    </location>
</feature>
<reference evidence="12" key="1">
    <citation type="journal article" date="2013" name="Science">
        <title>Gene transfer from bacteria and archaea facilitated evolution of an extremophilic eukaryote.</title>
        <authorList>
            <person name="Schonknecht G."/>
            <person name="Chen W.H."/>
            <person name="Ternes C.M."/>
            <person name="Barbier G.G."/>
            <person name="Shrestha R.P."/>
            <person name="Stanke M."/>
            <person name="Brautigam A."/>
            <person name="Baker B.J."/>
            <person name="Banfield J.F."/>
            <person name="Garavito R.M."/>
            <person name="Carr K."/>
            <person name="Wilkerson C."/>
            <person name="Rensing S.A."/>
            <person name="Gagneul D."/>
            <person name="Dickenson N.E."/>
            <person name="Oesterhelt C."/>
            <person name="Lercher M.J."/>
            <person name="Weber A.P."/>
        </authorList>
    </citation>
    <scope>NUCLEOTIDE SEQUENCE [LARGE SCALE GENOMIC DNA]</scope>
    <source>
        <strain evidence="12">074W</strain>
    </source>
</reference>
<keyword evidence="7" id="KW-0788">Thiol protease</keyword>
<dbReference type="GO" id="GO:0016579">
    <property type="term" value="P:protein deubiquitination"/>
    <property type="evidence" value="ECO:0007669"/>
    <property type="project" value="InterPro"/>
</dbReference>
<dbReference type="KEGG" id="gsl:Gasu_28470"/>
<evidence type="ECO:0000256" key="8">
    <source>
        <dbReference type="SAM" id="MobiDB-lite"/>
    </source>
</evidence>
<keyword evidence="6 11" id="KW-0378">Hydrolase</keyword>
<dbReference type="PANTHER" id="PTHR24006">
    <property type="entry name" value="UBIQUITIN CARBOXYL-TERMINAL HYDROLASE"/>
    <property type="match status" value="1"/>
</dbReference>
<dbReference type="Pfam" id="PF12436">
    <property type="entry name" value="USP7_ICP0_bdg"/>
    <property type="match status" value="1"/>
</dbReference>
<name>M2Y224_GALSU</name>
<feature type="region of interest" description="Disordered" evidence="8">
    <location>
        <begin position="32"/>
        <end position="61"/>
    </location>
</feature>
<feature type="domain" description="MATH" evidence="9">
    <location>
        <begin position="64"/>
        <end position="196"/>
    </location>
</feature>
<feature type="domain" description="USP" evidence="10">
    <location>
        <begin position="220"/>
        <end position="566"/>
    </location>
</feature>
<evidence type="ECO:0000313" key="12">
    <source>
        <dbReference type="Proteomes" id="UP000030680"/>
    </source>
</evidence>
<organism evidence="11 12">
    <name type="scientific">Galdieria sulphuraria</name>
    <name type="common">Red alga</name>
    <dbReference type="NCBI Taxonomy" id="130081"/>
    <lineage>
        <taxon>Eukaryota</taxon>
        <taxon>Rhodophyta</taxon>
        <taxon>Bangiophyceae</taxon>
        <taxon>Galdieriales</taxon>
        <taxon>Galdieriaceae</taxon>
        <taxon>Galdieria</taxon>
    </lineage>
</organism>
<dbReference type="PROSITE" id="PS50144">
    <property type="entry name" value="MATH"/>
    <property type="match status" value="1"/>
</dbReference>
<dbReference type="GO" id="GO:0005634">
    <property type="term" value="C:nucleus"/>
    <property type="evidence" value="ECO:0007669"/>
    <property type="project" value="TreeGrafter"/>
</dbReference>
<evidence type="ECO:0000256" key="7">
    <source>
        <dbReference type="ARBA" id="ARBA00022807"/>
    </source>
</evidence>
<dbReference type="RefSeq" id="XP_005706369.1">
    <property type="nucleotide sequence ID" value="XM_005706312.1"/>
</dbReference>
<dbReference type="EC" id="3.4.19.12" evidence="3"/>
<dbReference type="AlphaFoldDB" id="M2Y224"/>
<dbReference type="GO" id="GO:0004843">
    <property type="term" value="F:cysteine-type deubiquitinase activity"/>
    <property type="evidence" value="ECO:0007669"/>
    <property type="project" value="UniProtKB-EC"/>
</dbReference>
<evidence type="ECO:0000259" key="9">
    <source>
        <dbReference type="PROSITE" id="PS50144"/>
    </source>
</evidence>
<dbReference type="InterPro" id="IPR024729">
    <property type="entry name" value="USP7_ICP0-binding_dom"/>
</dbReference>
<keyword evidence="12" id="KW-1185">Reference proteome</keyword>
<dbReference type="SUPFAM" id="SSF54001">
    <property type="entry name" value="Cysteine proteinases"/>
    <property type="match status" value="1"/>
</dbReference>
<dbReference type="Pfam" id="PF00443">
    <property type="entry name" value="UCH"/>
    <property type="match status" value="1"/>
</dbReference>
<dbReference type="GO" id="GO:0006508">
    <property type="term" value="P:proteolysis"/>
    <property type="evidence" value="ECO:0007669"/>
    <property type="project" value="UniProtKB-KW"/>
</dbReference>
<dbReference type="STRING" id="130081.M2Y224"/>
<dbReference type="Gramene" id="EME29849">
    <property type="protein sequence ID" value="EME29849"/>
    <property type="gene ID" value="Gasu_28470"/>
</dbReference>
<dbReference type="InterPro" id="IPR038765">
    <property type="entry name" value="Papain-like_cys_pep_sf"/>
</dbReference>
<dbReference type="InterPro" id="IPR028889">
    <property type="entry name" value="USP"/>
</dbReference>
<protein>
    <recommendedName>
        <fullName evidence="3">ubiquitinyl hydrolase 1</fullName>
        <ecNumber evidence="3">3.4.19.12</ecNumber>
    </recommendedName>
</protein>
<feature type="region of interest" description="Disordered" evidence="8">
    <location>
        <begin position="518"/>
        <end position="542"/>
    </location>
</feature>
<dbReference type="InterPro" id="IPR029346">
    <property type="entry name" value="USP_C"/>
</dbReference>
<dbReference type="GO" id="GO:0005829">
    <property type="term" value="C:cytosol"/>
    <property type="evidence" value="ECO:0007669"/>
    <property type="project" value="TreeGrafter"/>
</dbReference>
<dbReference type="EMBL" id="KB454505">
    <property type="protein sequence ID" value="EME29849.1"/>
    <property type="molecule type" value="Genomic_DNA"/>
</dbReference>
<evidence type="ECO:0000256" key="5">
    <source>
        <dbReference type="ARBA" id="ARBA00022786"/>
    </source>
</evidence>
<dbReference type="OMA" id="QFLPCET"/>
<comment type="catalytic activity">
    <reaction evidence="1">
        <text>Thiol-dependent hydrolysis of ester, thioester, amide, peptide and isopeptide bonds formed by the C-terminal Gly of ubiquitin (a 76-residue protein attached to proteins as an intracellular targeting signal).</text>
        <dbReference type="EC" id="3.4.19.12"/>
    </reaction>
</comment>
<dbReference type="eggNOG" id="KOG1863">
    <property type="taxonomic scope" value="Eukaryota"/>
</dbReference>
<dbReference type="Proteomes" id="UP000030680">
    <property type="component" value="Unassembled WGS sequence"/>
</dbReference>
<accession>M2Y224</accession>
<dbReference type="PROSITE" id="PS00972">
    <property type="entry name" value="USP_1"/>
    <property type="match status" value="1"/>
</dbReference>
<dbReference type="PROSITE" id="PS00973">
    <property type="entry name" value="USP_2"/>
    <property type="match status" value="1"/>
</dbReference>
<dbReference type="InterPro" id="IPR001394">
    <property type="entry name" value="Peptidase_C19_UCH"/>
</dbReference>
<dbReference type="InterPro" id="IPR050164">
    <property type="entry name" value="Peptidase_C19"/>
</dbReference>
<evidence type="ECO:0000259" key="10">
    <source>
        <dbReference type="PROSITE" id="PS50235"/>
    </source>
</evidence>
<dbReference type="SMART" id="SM00061">
    <property type="entry name" value="MATH"/>
    <property type="match status" value="1"/>
</dbReference>
<dbReference type="InterPro" id="IPR002083">
    <property type="entry name" value="MATH/TRAF_dom"/>
</dbReference>
<evidence type="ECO:0000256" key="2">
    <source>
        <dbReference type="ARBA" id="ARBA00009085"/>
    </source>
</evidence>
<dbReference type="InterPro" id="IPR008974">
    <property type="entry name" value="TRAF-like"/>
</dbReference>
<evidence type="ECO:0000256" key="1">
    <source>
        <dbReference type="ARBA" id="ARBA00000707"/>
    </source>
</evidence>
<sequence length="1240" mass="143410">MDPSLNEEDLYLEDKDVVFIDSEQWKDINELEGDEREEVGAMDLASDEEEPVEPADKVSSSGKEGYFTYMLENYSKTTQSKLASPWRDVGGYKWRFLIFPRGNQTKTHLSLYLECGGPVQSLQCSWAAHIFSQSAKFNLVCINQEDSSKNIVKNAEHRFTDNESDWGFKEFIKLDTLQRPENCFLVEDSVIFGAQVTLVADAALETNFFSYDSRKETGYVGLKNQGATCYMNSLLQTLFHLGEFRRAVYRMPITVSLDGSHPEGLTYALQRIFYDLQYSPTVVKTKKLTDSFGWDNTDAFTQHDVQELNRILCDALEEKMKKETNQQNTIQMLFEGKLLNYIKCIHVPYESTRVESFYDLSLNVRGCADIYESFEKYTEVEIMEGDNKYRAEGYEELQEAKKGVKFLTLPPVLQLHLKRFEYDFIRDMMVKVNDKFKFYETVDLNQFVDTTAAEEQGIDVESNNYVYVLHSVLVHVGDVHGGHYYAFIRPQPLSDPSTWFKFDDETVLKADKTQAVDDNFGVGGDEDESPDKKALNDGLGPIPPPKLKQSMVRRFVNAYMLQYVRVDKVDEVLCPLSDDDVPVQLREQFEKEKEEEARRKKERMEAHLYCTVAVATEANLLAHKDLDLIGLEGMDSFKVRKTSTLKDLKMLLHSKKLVKDISSVRLWKCSKSHRNALRPQCLLANGKDDHIITDTSEGVHNGVYMRVPYAGRESMLDNTRLFVFVEDLLVMDGRSVRAKVLNEKSLTGNYSVVLNSDEVFLFFKYYTPFPVPMLSVVGKQLMKLRDTVGDALAVAKEFVGIDEDESVFIFEEKLGRKIPRLNDMSRNLMSCELKHGDIIVIQKVPPAANDERVVSLQRAGGRYLPTFLEYIDYLWHRIEVEVRNAKDPLGPAITVELSSNDSYDNVRRRIANRIDSTLDPEYLRFYPPQLYTPGPRNYPITPEERHLTLDGILRLDSRTPLPRLLYYERTRYPSSEYDHKEEVLVTYYERNEDDNNFGNKVNMNGEEEHRLGRSMKEEEEVEEQQGVKSETTHFAYLKHFSVLIARDLTFHDLLRLVRKYLKLDDSIPLRLLEVKGHLIIRMISPGEALRFPTYPHDRLEVRVERIPSEELKSDTRDTVLVPVHHICKENRYVRLPELFGIPFVMRVSLSGESVSQLLRRIGEYLKAKKDEIKTWKLYEIRDGLFSSLDDMDKLWNPEPLSDDRGEFSVSLGLEHKDENAKRWQSPFPKPFSDKPLKIRG</sequence>